<dbReference type="SUPFAM" id="SSF110849">
    <property type="entry name" value="ParB/Sulfiredoxin"/>
    <property type="match status" value="1"/>
</dbReference>
<evidence type="ECO:0000259" key="3">
    <source>
        <dbReference type="SMART" id="SM00470"/>
    </source>
</evidence>
<comment type="caution">
    <text evidence="4">The sequence shown here is derived from an EMBL/GenBank/DDBJ whole genome shotgun (WGS) entry which is preliminary data.</text>
</comment>
<dbReference type="SMART" id="SM00470">
    <property type="entry name" value="ParB"/>
    <property type="match status" value="1"/>
</dbReference>
<dbReference type="EMBL" id="RCWN01000003">
    <property type="protein sequence ID" value="RLQ84991.1"/>
    <property type="molecule type" value="Genomic_DNA"/>
</dbReference>
<dbReference type="GO" id="GO:0005694">
    <property type="term" value="C:chromosome"/>
    <property type="evidence" value="ECO:0007669"/>
    <property type="project" value="TreeGrafter"/>
</dbReference>
<dbReference type="Pfam" id="PF02195">
    <property type="entry name" value="ParB_N"/>
    <property type="match status" value="1"/>
</dbReference>
<sequence length="363" mass="39675">MSKKPNAKSIVANFGALSSATNEAENSGTVSDTAPSRAVPRAGVIGAAQRSLGEIRQERDRLLAVVESGGAIQEIDPELIDPSPFADRLADDRSAEFEGFKRRFEAEGQQVAVHLRPHPAKDDRFQVIFGHRRCRAARELGVAVKAVVSPMSDTELVLAQGIENSDRQDLTWIERALFAFRMAEQNVRPRDIKAALSLDDTELAKMRRVYTIIPVELIELIGRAPKVGRPRWVALAKAIEGDRSSVKRILKTLAAAKVSTSDERFQIARQTASEKNENADQTGLLSLKGPSGDVIAKAAISSREIRMKLSDQYGQAFSDFIQAELPRLVERFNQEAGSEDRTETLAAAKVSSSTKPVSGTNNT</sequence>
<dbReference type="Proteomes" id="UP000281094">
    <property type="component" value="Unassembled WGS sequence"/>
</dbReference>
<feature type="compositionally biased region" description="Polar residues" evidence="2">
    <location>
        <begin position="350"/>
        <end position="363"/>
    </location>
</feature>
<comment type="similarity">
    <text evidence="1">Belongs to the ParB family.</text>
</comment>
<proteinExistence type="inferred from homology"/>
<dbReference type="NCBIfam" id="TIGR03454">
    <property type="entry name" value="partition_RepB"/>
    <property type="match status" value="1"/>
</dbReference>
<evidence type="ECO:0000256" key="2">
    <source>
        <dbReference type="SAM" id="MobiDB-lite"/>
    </source>
</evidence>
<evidence type="ECO:0000256" key="1">
    <source>
        <dbReference type="ARBA" id="ARBA00006295"/>
    </source>
</evidence>
<organism evidence="4 5">
    <name type="scientific">Notoacmeibacter ruber</name>
    <dbReference type="NCBI Taxonomy" id="2670375"/>
    <lineage>
        <taxon>Bacteria</taxon>
        <taxon>Pseudomonadati</taxon>
        <taxon>Pseudomonadota</taxon>
        <taxon>Alphaproteobacteria</taxon>
        <taxon>Hyphomicrobiales</taxon>
        <taxon>Notoacmeibacteraceae</taxon>
        <taxon>Notoacmeibacter</taxon>
    </lineage>
</organism>
<dbReference type="InterPro" id="IPR003115">
    <property type="entry name" value="ParB_N"/>
</dbReference>
<dbReference type="InterPro" id="IPR036086">
    <property type="entry name" value="ParB/Sulfiredoxin_sf"/>
</dbReference>
<dbReference type="GO" id="GO:0007059">
    <property type="term" value="P:chromosome segregation"/>
    <property type="evidence" value="ECO:0007669"/>
    <property type="project" value="TreeGrafter"/>
</dbReference>
<dbReference type="Pfam" id="PF07506">
    <property type="entry name" value="RepB"/>
    <property type="match status" value="1"/>
</dbReference>
<name>A0A3L7J658_9HYPH</name>
<dbReference type="SUPFAM" id="SSF109709">
    <property type="entry name" value="KorB DNA-binding domain-like"/>
    <property type="match status" value="1"/>
</dbReference>
<feature type="compositionally biased region" description="Basic and acidic residues" evidence="2">
    <location>
        <begin position="334"/>
        <end position="343"/>
    </location>
</feature>
<dbReference type="InterPro" id="IPR017819">
    <property type="entry name" value="Plasmid_partition_RepB"/>
</dbReference>
<evidence type="ECO:0000313" key="4">
    <source>
        <dbReference type="EMBL" id="RLQ84991.1"/>
    </source>
</evidence>
<reference evidence="4 5" key="1">
    <citation type="submission" date="2018-10" db="EMBL/GenBank/DDBJ databases">
        <title>Notoacmeibacter sp. M2BS9Y-3-1, whole genome shotgun sequence.</title>
        <authorList>
            <person name="Tuo L."/>
        </authorList>
    </citation>
    <scope>NUCLEOTIDE SEQUENCE [LARGE SCALE GENOMIC DNA]</scope>
    <source>
        <strain evidence="4 5">M2BS9Y-3-1</strain>
    </source>
</reference>
<keyword evidence="5" id="KW-1185">Reference proteome</keyword>
<feature type="domain" description="ParB-like N-terminal" evidence="3">
    <location>
        <begin position="73"/>
        <end position="165"/>
    </location>
</feature>
<protein>
    <submittedName>
        <fullName evidence="4">Plasmid partitioning protein RepB</fullName>
    </submittedName>
</protein>
<gene>
    <name evidence="4" type="primary">repB</name>
    <name evidence="4" type="ORF">D8780_15515</name>
</gene>
<dbReference type="InterPro" id="IPR011111">
    <property type="entry name" value="Plasmid_RepB"/>
</dbReference>
<evidence type="ECO:0000313" key="5">
    <source>
        <dbReference type="Proteomes" id="UP000281094"/>
    </source>
</evidence>
<dbReference type="InterPro" id="IPR037972">
    <property type="entry name" value="RepB_N"/>
</dbReference>
<dbReference type="RefSeq" id="WP_121646780.1">
    <property type="nucleotide sequence ID" value="NZ_RCWN01000003.1"/>
</dbReference>
<dbReference type="CDD" id="cd16405">
    <property type="entry name" value="RepB_like_N"/>
    <property type="match status" value="1"/>
</dbReference>
<dbReference type="InterPro" id="IPR004437">
    <property type="entry name" value="ParB/RepB/Spo0J"/>
</dbReference>
<dbReference type="InterPro" id="IPR050336">
    <property type="entry name" value="Chromosome_partition/occlusion"/>
</dbReference>
<dbReference type="Gene3D" id="3.90.1530.30">
    <property type="match status" value="1"/>
</dbReference>
<feature type="region of interest" description="Disordered" evidence="2">
    <location>
        <begin position="16"/>
        <end position="40"/>
    </location>
</feature>
<dbReference type="PANTHER" id="PTHR33375">
    <property type="entry name" value="CHROMOSOME-PARTITIONING PROTEIN PARB-RELATED"/>
    <property type="match status" value="1"/>
</dbReference>
<dbReference type="Gene3D" id="1.10.10.2830">
    <property type="match status" value="1"/>
</dbReference>
<dbReference type="AlphaFoldDB" id="A0A3L7J658"/>
<dbReference type="PANTHER" id="PTHR33375:SF1">
    <property type="entry name" value="CHROMOSOME-PARTITIONING PROTEIN PARB-RELATED"/>
    <property type="match status" value="1"/>
</dbReference>
<dbReference type="GO" id="GO:0003677">
    <property type="term" value="F:DNA binding"/>
    <property type="evidence" value="ECO:0007669"/>
    <property type="project" value="InterPro"/>
</dbReference>
<feature type="region of interest" description="Disordered" evidence="2">
    <location>
        <begin position="334"/>
        <end position="363"/>
    </location>
</feature>
<dbReference type="NCBIfam" id="TIGR00180">
    <property type="entry name" value="parB_part"/>
    <property type="match status" value="1"/>
</dbReference>
<accession>A0A3L7J658</accession>
<feature type="compositionally biased region" description="Polar residues" evidence="2">
    <location>
        <begin position="16"/>
        <end position="34"/>
    </location>
</feature>